<dbReference type="SUPFAM" id="SSF56935">
    <property type="entry name" value="Porins"/>
    <property type="match status" value="1"/>
</dbReference>
<gene>
    <name evidence="10" type="ORF">HME7025_00172</name>
</gene>
<dbReference type="Gene3D" id="2.170.130.10">
    <property type="entry name" value="TonB-dependent receptor, plug domain"/>
    <property type="match status" value="1"/>
</dbReference>
<dbReference type="KEGG" id="psez:HME7025_00172"/>
<dbReference type="Pfam" id="PF07715">
    <property type="entry name" value="Plug"/>
    <property type="match status" value="1"/>
</dbReference>
<keyword evidence="3 7" id="KW-1134">Transmembrane beta strand</keyword>
<dbReference type="SUPFAM" id="SSF49464">
    <property type="entry name" value="Carboxypeptidase regulatory domain-like"/>
    <property type="match status" value="1"/>
</dbReference>
<dbReference type="InterPro" id="IPR008969">
    <property type="entry name" value="CarboxyPept-like_regulatory"/>
</dbReference>
<dbReference type="PANTHER" id="PTHR40980">
    <property type="entry name" value="PLUG DOMAIN-CONTAINING PROTEIN"/>
    <property type="match status" value="1"/>
</dbReference>
<dbReference type="InterPro" id="IPR036942">
    <property type="entry name" value="Beta-barrel_TonB_sf"/>
</dbReference>
<dbReference type="InterPro" id="IPR039426">
    <property type="entry name" value="TonB-dep_rcpt-like"/>
</dbReference>
<dbReference type="InterPro" id="IPR012910">
    <property type="entry name" value="Plug_dom"/>
</dbReference>
<dbReference type="InterPro" id="IPR037066">
    <property type="entry name" value="Plug_dom_sf"/>
</dbReference>
<keyword evidence="2 7" id="KW-0813">Transport</keyword>
<evidence type="ECO:0000256" key="7">
    <source>
        <dbReference type="PROSITE-ProRule" id="PRU01360"/>
    </source>
</evidence>
<comment type="similarity">
    <text evidence="7">Belongs to the TonB-dependent receptor family.</text>
</comment>
<proteinExistence type="inferred from homology"/>
<evidence type="ECO:0008006" key="12">
    <source>
        <dbReference type="Google" id="ProtNLM"/>
    </source>
</evidence>
<dbReference type="Gene3D" id="2.60.40.1120">
    <property type="entry name" value="Carboxypeptidase-like, regulatory domain"/>
    <property type="match status" value="1"/>
</dbReference>
<dbReference type="PROSITE" id="PS52016">
    <property type="entry name" value="TONB_DEPENDENT_REC_3"/>
    <property type="match status" value="1"/>
</dbReference>
<reference evidence="11" key="1">
    <citation type="submission" date="2018-05" db="EMBL/GenBank/DDBJ databases">
        <title>Pseudarcicella sp. HME7025 Genome sequencing and assembly.</title>
        <authorList>
            <person name="Kim H."/>
            <person name="Kang H."/>
            <person name="Joh K."/>
        </authorList>
    </citation>
    <scope>NUCLEOTIDE SEQUENCE [LARGE SCALE GENOMIC DNA]</scope>
    <source>
        <strain evidence="11">HME7025</strain>
    </source>
</reference>
<accession>A0A2S2DRP3</accession>
<evidence type="ECO:0000256" key="4">
    <source>
        <dbReference type="ARBA" id="ARBA00022692"/>
    </source>
</evidence>
<name>A0A2S2DRP3_9BACT</name>
<organism evidence="10 11">
    <name type="scientific">Aquirufa nivalisilvae</name>
    <dbReference type="NCBI Taxonomy" id="2516557"/>
    <lineage>
        <taxon>Bacteria</taxon>
        <taxon>Pseudomonadati</taxon>
        <taxon>Bacteroidota</taxon>
        <taxon>Cytophagia</taxon>
        <taxon>Cytophagales</taxon>
        <taxon>Flectobacillaceae</taxon>
        <taxon>Aquirufa</taxon>
    </lineage>
</organism>
<evidence type="ECO:0000256" key="5">
    <source>
        <dbReference type="ARBA" id="ARBA00023136"/>
    </source>
</evidence>
<protein>
    <recommendedName>
        <fullName evidence="12">TonB-dependent receptor</fullName>
    </recommendedName>
</protein>
<dbReference type="Pfam" id="PF14905">
    <property type="entry name" value="OMP_b-brl_3"/>
    <property type="match status" value="1"/>
</dbReference>
<keyword evidence="4 7" id="KW-0812">Transmembrane</keyword>
<evidence type="ECO:0000259" key="9">
    <source>
        <dbReference type="Pfam" id="PF14905"/>
    </source>
</evidence>
<evidence type="ECO:0000256" key="1">
    <source>
        <dbReference type="ARBA" id="ARBA00004571"/>
    </source>
</evidence>
<evidence type="ECO:0000256" key="6">
    <source>
        <dbReference type="ARBA" id="ARBA00023237"/>
    </source>
</evidence>
<dbReference type="AlphaFoldDB" id="A0A2S2DRP3"/>
<evidence type="ECO:0000259" key="8">
    <source>
        <dbReference type="Pfam" id="PF07715"/>
    </source>
</evidence>
<keyword evidence="11" id="KW-1185">Reference proteome</keyword>
<evidence type="ECO:0000313" key="10">
    <source>
        <dbReference type="EMBL" id="AWL08055.1"/>
    </source>
</evidence>
<dbReference type="GO" id="GO:0009279">
    <property type="term" value="C:cell outer membrane"/>
    <property type="evidence" value="ECO:0007669"/>
    <property type="project" value="UniProtKB-SubCell"/>
</dbReference>
<dbReference type="Proteomes" id="UP000245468">
    <property type="component" value="Chromosome"/>
</dbReference>
<dbReference type="EMBL" id="CP029346">
    <property type="protein sequence ID" value="AWL08055.1"/>
    <property type="molecule type" value="Genomic_DNA"/>
</dbReference>
<dbReference type="PANTHER" id="PTHR40980:SF4">
    <property type="entry name" value="TONB-DEPENDENT RECEPTOR-LIKE BETA-BARREL DOMAIN-CONTAINING PROTEIN"/>
    <property type="match status" value="1"/>
</dbReference>
<sequence length="830" mass="93395">MSIFTKINTSKAHIRVVNKINMKFKHLVSFTFILTILSFSILAQVGPKGKIKGQIIEKESKAPVPFSSIRIFQAGAQKLITGGIGDDKGQFSTEVVYGTYDVVIESVGFETITQKGISINKENHTINLGILEAKSSSKTLEEVTVKGQKASMELALDKRIFNVGTDLANRGATASEILGNLPSIQVDGEGGVKLRGSDNVRILIDGKPSTLVGISGAGGLQSLQGNLIEKVEVITNPSARYEAEGMAGIINIVLKKNQNQGFNGAIETTTGYPENFGATAIVNYRKDKLNFFLNYGLFYRRTPGRGNIYQEVYTPGQTNYLQQTSQNNVRGMVNNIRGGADYFFNEKTVLTGSYIFRRTDVRRISDFHYLDYQKSLSNLYSITDRQQDEKEAEPNSEYALTFKKSFARKGKEFTADLRYLDYWESSDQLFTQVGKRPDGSAFPENSRIQKSLNDEAEHQWILQADYVNPVGKDGKIETGLRTSFRDMTNDYIVTQKQETGEFTVVPGLQNNFVYHENITAAYAIWGTKIKKFSYQVGIRGEMTDIRTELLQTHEKNPRNYANLFPSAHFTYSLSADNSFQLGYSRRVRRPTYNELSPFVTYSDNRNYFSGNPNLNPQFTDVFDLGHVKYYENGSISSSIYYRNTDGKIDRIRQVDANGYSVTLPQNFKNEVSMGAEFTGSSNLSKIWKADLSVNIFRAKADASNIDPNYVSDTYSWFARHTSRFKLGGGVDAQLRANYEAPQNTPQGSRGYIAWMDLSASKDIMKGNGTLTLNILDVFSSRIMRSETRGTGFYTKSEFQGRLTQFNLTFNYRIKTTKQAAKQRRSMMDEE</sequence>
<evidence type="ECO:0000313" key="11">
    <source>
        <dbReference type="Proteomes" id="UP000245468"/>
    </source>
</evidence>
<keyword evidence="5 7" id="KW-0472">Membrane</keyword>
<evidence type="ECO:0000256" key="3">
    <source>
        <dbReference type="ARBA" id="ARBA00022452"/>
    </source>
</evidence>
<evidence type="ECO:0000256" key="2">
    <source>
        <dbReference type="ARBA" id="ARBA00022448"/>
    </source>
</evidence>
<dbReference type="InterPro" id="IPR041700">
    <property type="entry name" value="OMP_b-brl_3"/>
</dbReference>
<dbReference type="Gene3D" id="2.40.170.20">
    <property type="entry name" value="TonB-dependent receptor, beta-barrel domain"/>
    <property type="match status" value="1"/>
</dbReference>
<feature type="domain" description="Outer membrane protein beta-barrel" evidence="9">
    <location>
        <begin position="405"/>
        <end position="811"/>
    </location>
</feature>
<feature type="domain" description="TonB-dependent receptor plug" evidence="8">
    <location>
        <begin position="171"/>
        <end position="249"/>
    </location>
</feature>
<comment type="subcellular location">
    <subcellularLocation>
        <location evidence="1 7">Cell outer membrane</location>
        <topology evidence="1 7">Multi-pass membrane protein</topology>
    </subcellularLocation>
</comment>
<keyword evidence="6 7" id="KW-0998">Cell outer membrane</keyword>